<gene>
    <name evidence="4" type="ORF">HanXRQr2_Chr08g0361331</name>
</gene>
<organism evidence="4 5">
    <name type="scientific">Helianthus annuus</name>
    <name type="common">Common sunflower</name>
    <dbReference type="NCBI Taxonomy" id="4232"/>
    <lineage>
        <taxon>Eukaryota</taxon>
        <taxon>Viridiplantae</taxon>
        <taxon>Streptophyta</taxon>
        <taxon>Embryophyta</taxon>
        <taxon>Tracheophyta</taxon>
        <taxon>Spermatophyta</taxon>
        <taxon>Magnoliopsida</taxon>
        <taxon>eudicotyledons</taxon>
        <taxon>Gunneridae</taxon>
        <taxon>Pentapetalae</taxon>
        <taxon>asterids</taxon>
        <taxon>campanulids</taxon>
        <taxon>Asterales</taxon>
        <taxon>Asteraceae</taxon>
        <taxon>Asteroideae</taxon>
        <taxon>Heliantheae alliance</taxon>
        <taxon>Heliantheae</taxon>
        <taxon>Helianthus</taxon>
    </lineage>
</organism>
<dbReference type="Pfam" id="PF00733">
    <property type="entry name" value="Asn_synthase"/>
    <property type="match status" value="1"/>
</dbReference>
<evidence type="ECO:0000256" key="1">
    <source>
        <dbReference type="ARBA" id="ARBA00022741"/>
    </source>
</evidence>
<dbReference type="EMBL" id="MNCJ02000323">
    <property type="protein sequence ID" value="KAF5797244.1"/>
    <property type="molecule type" value="Genomic_DNA"/>
</dbReference>
<comment type="caution">
    <text evidence="4">The sequence shown here is derived from an EMBL/GenBank/DDBJ whole genome shotgun (WGS) entry which is preliminary data.</text>
</comment>
<dbReference type="InterPro" id="IPR014729">
    <property type="entry name" value="Rossmann-like_a/b/a_fold"/>
</dbReference>
<dbReference type="PANTHER" id="PTHR11772:SF48">
    <property type="entry name" value="ASPARAGINE SYNTHETASE [GLUTAMINE-HYDROLYZING] 1"/>
    <property type="match status" value="1"/>
</dbReference>
<sequence length="133" mass="14944">MNVDPLLSEFSQIDTEKNRIEKWILRKAFDDEDHPYLPKRILYRQKEQFSDGVGYSWIDGLKDHAELHNSAILTVPGGASVACSTAKAIEWDAAWSNHLDPSGRAALGVHDSAYEVNQHPELDLKLEINGSKT</sequence>
<keyword evidence="5" id="KW-1185">Reference proteome</keyword>
<dbReference type="Proteomes" id="UP000215914">
    <property type="component" value="Unassembled WGS sequence"/>
</dbReference>
<protein>
    <submittedName>
        <fullName evidence="4">Ligase</fullName>
        <ecNumber evidence="4">6.3.-.-</ecNumber>
    </submittedName>
</protein>
<dbReference type="GO" id="GO:0005524">
    <property type="term" value="F:ATP binding"/>
    <property type="evidence" value="ECO:0007669"/>
    <property type="project" value="UniProtKB-KW"/>
</dbReference>
<keyword evidence="2" id="KW-0067">ATP-binding</keyword>
<dbReference type="InterPro" id="IPR050795">
    <property type="entry name" value="Asn_Synthetase"/>
</dbReference>
<evidence type="ECO:0000313" key="5">
    <source>
        <dbReference type="Proteomes" id="UP000215914"/>
    </source>
</evidence>
<dbReference type="InterPro" id="IPR001962">
    <property type="entry name" value="Asn_synthase"/>
</dbReference>
<dbReference type="SUPFAM" id="SSF52402">
    <property type="entry name" value="Adenine nucleotide alpha hydrolases-like"/>
    <property type="match status" value="1"/>
</dbReference>
<proteinExistence type="predicted"/>
<dbReference type="GO" id="GO:0004066">
    <property type="term" value="F:asparagine synthase (glutamine-hydrolyzing) activity"/>
    <property type="evidence" value="ECO:0007669"/>
    <property type="project" value="InterPro"/>
</dbReference>
<feature type="domain" description="Asparagine synthetase" evidence="3">
    <location>
        <begin position="17"/>
        <end position="66"/>
    </location>
</feature>
<reference evidence="4" key="1">
    <citation type="journal article" date="2017" name="Nature">
        <title>The sunflower genome provides insights into oil metabolism, flowering and Asterid evolution.</title>
        <authorList>
            <person name="Badouin H."/>
            <person name="Gouzy J."/>
            <person name="Grassa C.J."/>
            <person name="Murat F."/>
            <person name="Staton S.E."/>
            <person name="Cottret L."/>
            <person name="Lelandais-Briere C."/>
            <person name="Owens G.L."/>
            <person name="Carrere S."/>
            <person name="Mayjonade B."/>
            <person name="Legrand L."/>
            <person name="Gill N."/>
            <person name="Kane N.C."/>
            <person name="Bowers J.E."/>
            <person name="Hubner S."/>
            <person name="Bellec A."/>
            <person name="Berard A."/>
            <person name="Berges H."/>
            <person name="Blanchet N."/>
            <person name="Boniface M.C."/>
            <person name="Brunel D."/>
            <person name="Catrice O."/>
            <person name="Chaidir N."/>
            <person name="Claudel C."/>
            <person name="Donnadieu C."/>
            <person name="Faraut T."/>
            <person name="Fievet G."/>
            <person name="Helmstetter N."/>
            <person name="King M."/>
            <person name="Knapp S.J."/>
            <person name="Lai Z."/>
            <person name="Le Paslier M.C."/>
            <person name="Lippi Y."/>
            <person name="Lorenzon L."/>
            <person name="Mandel J.R."/>
            <person name="Marage G."/>
            <person name="Marchand G."/>
            <person name="Marquand E."/>
            <person name="Bret-Mestries E."/>
            <person name="Morien E."/>
            <person name="Nambeesan S."/>
            <person name="Nguyen T."/>
            <person name="Pegot-Espagnet P."/>
            <person name="Pouilly N."/>
            <person name="Raftis F."/>
            <person name="Sallet E."/>
            <person name="Schiex T."/>
            <person name="Thomas J."/>
            <person name="Vandecasteele C."/>
            <person name="Vares D."/>
            <person name="Vear F."/>
            <person name="Vautrin S."/>
            <person name="Crespi M."/>
            <person name="Mangin B."/>
            <person name="Burke J.M."/>
            <person name="Salse J."/>
            <person name="Munos S."/>
            <person name="Vincourt P."/>
            <person name="Rieseberg L.H."/>
            <person name="Langlade N.B."/>
        </authorList>
    </citation>
    <scope>NUCLEOTIDE SEQUENCE</scope>
    <source>
        <tissue evidence="4">Leaves</tissue>
    </source>
</reference>
<dbReference type="EC" id="6.3.-.-" evidence="4"/>
<reference evidence="4" key="2">
    <citation type="submission" date="2020-06" db="EMBL/GenBank/DDBJ databases">
        <title>Helianthus annuus Genome sequencing and assembly Release 2.</title>
        <authorList>
            <person name="Gouzy J."/>
            <person name="Langlade N."/>
            <person name="Munos S."/>
        </authorList>
    </citation>
    <scope>NUCLEOTIDE SEQUENCE</scope>
    <source>
        <tissue evidence="4">Leaves</tissue>
    </source>
</reference>
<dbReference type="GO" id="GO:0006529">
    <property type="term" value="P:asparagine biosynthetic process"/>
    <property type="evidence" value="ECO:0007669"/>
    <property type="project" value="InterPro"/>
</dbReference>
<evidence type="ECO:0000313" key="4">
    <source>
        <dbReference type="EMBL" id="KAF5797244.1"/>
    </source>
</evidence>
<dbReference type="AlphaFoldDB" id="A0A9K3IHP3"/>
<dbReference type="PANTHER" id="PTHR11772">
    <property type="entry name" value="ASPARAGINE SYNTHETASE"/>
    <property type="match status" value="1"/>
</dbReference>
<name>A0A9K3IHP3_HELAN</name>
<evidence type="ECO:0000259" key="3">
    <source>
        <dbReference type="Pfam" id="PF00733"/>
    </source>
</evidence>
<evidence type="ECO:0000256" key="2">
    <source>
        <dbReference type="ARBA" id="ARBA00022840"/>
    </source>
</evidence>
<keyword evidence="1" id="KW-0547">Nucleotide-binding</keyword>
<dbReference type="Gramene" id="mRNA:HanXRQr2_Chr08g0361331">
    <property type="protein sequence ID" value="mRNA:HanXRQr2_Chr08g0361331"/>
    <property type="gene ID" value="HanXRQr2_Chr08g0361331"/>
</dbReference>
<keyword evidence="4" id="KW-0436">Ligase</keyword>
<dbReference type="Gene3D" id="3.40.50.620">
    <property type="entry name" value="HUPs"/>
    <property type="match status" value="1"/>
</dbReference>
<accession>A0A9K3IHP3</accession>